<sequence length="143" mass="17251">MAEIRPFKGLRYNTQKVKLKEVITEPYDRIPPAKQEEYYTRNPYNEVRIILGKDDDQEHPEKDKYKRAKIYLDEWKNEGVLIQEDEDALYLYEQEFEIQGTQKKRLGLIARVKLEEFSSRKVLPHERTFPKHKVDRLNLLRAT</sequence>
<evidence type="ECO:0008006" key="2">
    <source>
        <dbReference type="Google" id="ProtNLM"/>
    </source>
</evidence>
<reference evidence="1" key="1">
    <citation type="journal article" date="2014" name="Front. Microbiol.">
        <title>High frequency of phylogenetically diverse reductive dehalogenase-homologous genes in deep subseafloor sedimentary metagenomes.</title>
        <authorList>
            <person name="Kawai M."/>
            <person name="Futagami T."/>
            <person name="Toyoda A."/>
            <person name="Takaki Y."/>
            <person name="Nishi S."/>
            <person name="Hori S."/>
            <person name="Arai W."/>
            <person name="Tsubouchi T."/>
            <person name="Morono Y."/>
            <person name="Uchiyama I."/>
            <person name="Ito T."/>
            <person name="Fujiyama A."/>
            <person name="Inagaki F."/>
            <person name="Takami H."/>
        </authorList>
    </citation>
    <scope>NUCLEOTIDE SEQUENCE</scope>
    <source>
        <strain evidence="1">Expedition CK06-06</strain>
    </source>
</reference>
<dbReference type="PANTHER" id="PTHR36454:SF1">
    <property type="entry name" value="DUF1015 DOMAIN-CONTAINING PROTEIN"/>
    <property type="match status" value="1"/>
</dbReference>
<evidence type="ECO:0000313" key="1">
    <source>
        <dbReference type="EMBL" id="GAG51678.1"/>
    </source>
</evidence>
<gene>
    <name evidence="1" type="ORF">S01H1_82731</name>
</gene>
<comment type="caution">
    <text evidence="1">The sequence shown here is derived from an EMBL/GenBank/DDBJ whole genome shotgun (WGS) entry which is preliminary data.</text>
</comment>
<dbReference type="InterPro" id="IPR008323">
    <property type="entry name" value="UCP033563"/>
</dbReference>
<dbReference type="PANTHER" id="PTHR36454">
    <property type="entry name" value="LMO2823 PROTEIN"/>
    <property type="match status" value="1"/>
</dbReference>
<organism evidence="1">
    <name type="scientific">marine sediment metagenome</name>
    <dbReference type="NCBI Taxonomy" id="412755"/>
    <lineage>
        <taxon>unclassified sequences</taxon>
        <taxon>metagenomes</taxon>
        <taxon>ecological metagenomes</taxon>
    </lineage>
</organism>
<protein>
    <recommendedName>
        <fullName evidence="2">DUF1015 domain-containing protein</fullName>
    </recommendedName>
</protein>
<accession>X0YTK5</accession>
<dbReference type="EMBL" id="BARS01056117">
    <property type="protein sequence ID" value="GAG51678.1"/>
    <property type="molecule type" value="Genomic_DNA"/>
</dbReference>
<dbReference type="Pfam" id="PF06245">
    <property type="entry name" value="DUF1015"/>
    <property type="match status" value="1"/>
</dbReference>
<proteinExistence type="predicted"/>
<name>X0YTK5_9ZZZZ</name>
<feature type="non-terminal residue" evidence="1">
    <location>
        <position position="143"/>
    </location>
</feature>
<dbReference type="AlphaFoldDB" id="X0YTK5"/>